<keyword evidence="2" id="KW-1185">Reference proteome</keyword>
<sequence>MQAPKEKVSDMASAAKECIVHHKAKVEEKVEKATSRTGEKEIAEERRKAKEEEAKMELHESKAHHKAQREHAKHEREYPLDGHERLSAMHGHHYSAATNPAPDKYL</sequence>
<evidence type="ECO:0000313" key="2">
    <source>
        <dbReference type="Proteomes" id="UP001234297"/>
    </source>
</evidence>
<reference evidence="1 2" key="1">
    <citation type="journal article" date="2022" name="Hortic Res">
        <title>A haplotype resolved chromosomal level avocado genome allows analysis of novel avocado genes.</title>
        <authorList>
            <person name="Nath O."/>
            <person name="Fletcher S.J."/>
            <person name="Hayward A."/>
            <person name="Shaw L.M."/>
            <person name="Masouleh A.K."/>
            <person name="Furtado A."/>
            <person name="Henry R.J."/>
            <person name="Mitter N."/>
        </authorList>
    </citation>
    <scope>NUCLEOTIDE SEQUENCE [LARGE SCALE GENOMIC DNA]</scope>
    <source>
        <strain evidence="2">cv. Hass</strain>
    </source>
</reference>
<name>A0ACC2LF69_PERAE</name>
<comment type="caution">
    <text evidence="1">The sequence shown here is derived from an EMBL/GenBank/DDBJ whole genome shotgun (WGS) entry which is preliminary data.</text>
</comment>
<protein>
    <submittedName>
        <fullName evidence="1">Uncharacterized protein</fullName>
    </submittedName>
</protein>
<evidence type="ECO:0000313" key="1">
    <source>
        <dbReference type="EMBL" id="KAJ8632079.1"/>
    </source>
</evidence>
<gene>
    <name evidence="1" type="ORF">MRB53_025415</name>
</gene>
<accession>A0ACC2LF69</accession>
<organism evidence="1 2">
    <name type="scientific">Persea americana</name>
    <name type="common">Avocado</name>
    <dbReference type="NCBI Taxonomy" id="3435"/>
    <lineage>
        <taxon>Eukaryota</taxon>
        <taxon>Viridiplantae</taxon>
        <taxon>Streptophyta</taxon>
        <taxon>Embryophyta</taxon>
        <taxon>Tracheophyta</taxon>
        <taxon>Spermatophyta</taxon>
        <taxon>Magnoliopsida</taxon>
        <taxon>Magnoliidae</taxon>
        <taxon>Laurales</taxon>
        <taxon>Lauraceae</taxon>
        <taxon>Persea</taxon>
    </lineage>
</organism>
<dbReference type="Proteomes" id="UP001234297">
    <property type="component" value="Chromosome 8"/>
</dbReference>
<proteinExistence type="predicted"/>
<dbReference type="EMBL" id="CM056816">
    <property type="protein sequence ID" value="KAJ8632079.1"/>
    <property type="molecule type" value="Genomic_DNA"/>
</dbReference>